<comment type="caution">
    <text evidence="7">The sequence shown here is derived from an EMBL/GenBank/DDBJ whole genome shotgun (WGS) entry which is preliminary data.</text>
</comment>
<proteinExistence type="predicted"/>
<evidence type="ECO:0000313" key="7">
    <source>
        <dbReference type="EMBL" id="PIZ45279.1"/>
    </source>
</evidence>
<keyword evidence="3 5" id="KW-1133">Transmembrane helix</keyword>
<sequence>MSYELAFNFLLIAIGIFILIRSGVYIVRSLIELAHFLRISEFTLSFILMAFATTLPEFAIGLNSAFSGQPLISLGNILGANILNLSLTLGLVALISGQLLISHKPKEIAASHHWLTLFLGMTPIILLVDLKLSRLDGIILILLFLIYLARLIRLREVLHNGKSFWLSQFHHPVGLEIKNFFKNLLIFVVAVGFLLFSASIIIKSSQAISLKTGMSQLLVGVFIVALGTTLPELAFGLRAAFRQHAELSLGNLFGATALNSTWILGIVALISPIEVKASIPFLISAITMILVLFLANLFLQTRNAISRKEGLILISIYLIFLFIQFILL</sequence>
<dbReference type="Gene3D" id="1.20.1420.30">
    <property type="entry name" value="NCX, central ion-binding region"/>
    <property type="match status" value="2"/>
</dbReference>
<comment type="subcellular location">
    <subcellularLocation>
        <location evidence="1">Membrane</location>
        <topology evidence="1">Multi-pass membrane protein</topology>
    </subcellularLocation>
</comment>
<dbReference type="EMBL" id="PFNM01000012">
    <property type="protein sequence ID" value="PIZ45279.1"/>
    <property type="molecule type" value="Genomic_DNA"/>
</dbReference>
<name>A0A2M7TGP2_9BACT</name>
<dbReference type="InterPro" id="IPR044880">
    <property type="entry name" value="NCX_ion-bd_dom_sf"/>
</dbReference>
<dbReference type="InterPro" id="IPR004481">
    <property type="entry name" value="K/Na/Ca-exchanger"/>
</dbReference>
<feature type="transmembrane region" description="Helical" evidence="5">
    <location>
        <begin position="108"/>
        <end position="128"/>
    </location>
</feature>
<dbReference type="GO" id="GO:0008273">
    <property type="term" value="F:calcium, potassium:sodium antiporter activity"/>
    <property type="evidence" value="ECO:0007669"/>
    <property type="project" value="TreeGrafter"/>
</dbReference>
<dbReference type="GO" id="GO:0005886">
    <property type="term" value="C:plasma membrane"/>
    <property type="evidence" value="ECO:0007669"/>
    <property type="project" value="TreeGrafter"/>
</dbReference>
<evidence type="ECO:0000313" key="8">
    <source>
        <dbReference type="Proteomes" id="UP000230553"/>
    </source>
</evidence>
<accession>A0A2M7TGP2</accession>
<evidence type="ECO:0000256" key="5">
    <source>
        <dbReference type="SAM" id="Phobius"/>
    </source>
</evidence>
<dbReference type="PANTHER" id="PTHR10846">
    <property type="entry name" value="SODIUM/POTASSIUM/CALCIUM EXCHANGER"/>
    <property type="match status" value="1"/>
</dbReference>
<dbReference type="GO" id="GO:0006874">
    <property type="term" value="P:intracellular calcium ion homeostasis"/>
    <property type="evidence" value="ECO:0007669"/>
    <property type="project" value="TreeGrafter"/>
</dbReference>
<keyword evidence="4 5" id="KW-0472">Membrane</keyword>
<feature type="transmembrane region" description="Helical" evidence="5">
    <location>
        <begin position="184"/>
        <end position="202"/>
    </location>
</feature>
<dbReference type="InterPro" id="IPR004837">
    <property type="entry name" value="NaCa_Exmemb"/>
</dbReference>
<feature type="transmembrane region" description="Helical" evidence="5">
    <location>
        <begin position="279"/>
        <end position="299"/>
    </location>
</feature>
<feature type="domain" description="Sodium/calcium exchanger membrane region" evidence="6">
    <location>
        <begin position="8"/>
        <end position="151"/>
    </location>
</feature>
<gene>
    <name evidence="7" type="ORF">COY31_00695</name>
</gene>
<feature type="transmembrane region" description="Helical" evidence="5">
    <location>
        <begin position="214"/>
        <end position="237"/>
    </location>
</feature>
<dbReference type="GO" id="GO:0005262">
    <property type="term" value="F:calcium channel activity"/>
    <property type="evidence" value="ECO:0007669"/>
    <property type="project" value="TreeGrafter"/>
</dbReference>
<reference evidence="8" key="1">
    <citation type="submission" date="2017-09" db="EMBL/GenBank/DDBJ databases">
        <title>Depth-based differentiation of microbial function through sediment-hosted aquifers and enrichment of novel symbionts in the deep terrestrial subsurface.</title>
        <authorList>
            <person name="Probst A.J."/>
            <person name="Ladd B."/>
            <person name="Jarett J.K."/>
            <person name="Geller-Mcgrath D.E."/>
            <person name="Sieber C.M.K."/>
            <person name="Emerson J.B."/>
            <person name="Anantharaman K."/>
            <person name="Thomas B.C."/>
            <person name="Malmstrom R."/>
            <person name="Stieglmeier M."/>
            <person name="Klingl A."/>
            <person name="Woyke T."/>
            <person name="Ryan C.M."/>
            <person name="Banfield J.F."/>
        </authorList>
    </citation>
    <scope>NUCLEOTIDE SEQUENCE [LARGE SCALE GENOMIC DNA]</scope>
</reference>
<feature type="transmembrane region" description="Helical" evidence="5">
    <location>
        <begin position="311"/>
        <end position="327"/>
    </location>
</feature>
<feature type="transmembrane region" description="Helical" evidence="5">
    <location>
        <begin position="249"/>
        <end position="273"/>
    </location>
</feature>
<evidence type="ECO:0000256" key="1">
    <source>
        <dbReference type="ARBA" id="ARBA00004141"/>
    </source>
</evidence>
<dbReference type="Proteomes" id="UP000230553">
    <property type="component" value="Unassembled WGS sequence"/>
</dbReference>
<dbReference type="AlphaFoldDB" id="A0A2M7TGP2"/>
<dbReference type="Pfam" id="PF01699">
    <property type="entry name" value="Na_Ca_ex"/>
    <property type="match status" value="2"/>
</dbReference>
<organism evidence="7 8">
    <name type="scientific">Candidatus Wolfebacteria bacterium CG_4_10_14_0_2_um_filter_39_18</name>
    <dbReference type="NCBI Taxonomy" id="1975061"/>
    <lineage>
        <taxon>Bacteria</taxon>
        <taxon>Candidatus Wolfeibacteriota</taxon>
    </lineage>
</organism>
<evidence type="ECO:0000259" key="6">
    <source>
        <dbReference type="Pfam" id="PF01699"/>
    </source>
</evidence>
<evidence type="ECO:0000256" key="2">
    <source>
        <dbReference type="ARBA" id="ARBA00022692"/>
    </source>
</evidence>
<feature type="transmembrane region" description="Helical" evidence="5">
    <location>
        <begin position="82"/>
        <end position="101"/>
    </location>
</feature>
<feature type="domain" description="Sodium/calcium exchanger membrane region" evidence="6">
    <location>
        <begin position="183"/>
        <end position="325"/>
    </location>
</feature>
<feature type="transmembrane region" description="Helical" evidence="5">
    <location>
        <begin position="39"/>
        <end position="62"/>
    </location>
</feature>
<feature type="transmembrane region" description="Helical" evidence="5">
    <location>
        <begin position="6"/>
        <end position="27"/>
    </location>
</feature>
<evidence type="ECO:0000256" key="3">
    <source>
        <dbReference type="ARBA" id="ARBA00022989"/>
    </source>
</evidence>
<keyword evidence="2 5" id="KW-0812">Transmembrane</keyword>
<protein>
    <recommendedName>
        <fullName evidence="6">Sodium/calcium exchanger membrane region domain-containing protein</fullName>
    </recommendedName>
</protein>
<evidence type="ECO:0000256" key="4">
    <source>
        <dbReference type="ARBA" id="ARBA00023136"/>
    </source>
</evidence>
<dbReference type="PANTHER" id="PTHR10846:SF8">
    <property type="entry name" value="INNER MEMBRANE PROTEIN YRBG"/>
    <property type="match status" value="1"/>
</dbReference>
<feature type="transmembrane region" description="Helical" evidence="5">
    <location>
        <begin position="134"/>
        <end position="152"/>
    </location>
</feature>